<accession>A0A1V4HPH8</accession>
<dbReference type="InterPro" id="IPR043143">
    <property type="entry name" value="Mal/L-sulf/L-lact_DH-like_NADP"/>
</dbReference>
<dbReference type="Proteomes" id="UP000190626">
    <property type="component" value="Unassembled WGS sequence"/>
</dbReference>
<organism evidence="3 4">
    <name type="scientific">Paenibacillus ferrarius</name>
    <dbReference type="NCBI Taxonomy" id="1469647"/>
    <lineage>
        <taxon>Bacteria</taxon>
        <taxon>Bacillati</taxon>
        <taxon>Bacillota</taxon>
        <taxon>Bacilli</taxon>
        <taxon>Bacillales</taxon>
        <taxon>Paenibacillaceae</taxon>
        <taxon>Paenibacillus</taxon>
    </lineage>
</organism>
<name>A0A1V4HPH8_9BACL</name>
<dbReference type="SUPFAM" id="SSF89733">
    <property type="entry name" value="L-sulfolactate dehydrogenase-like"/>
    <property type="match status" value="1"/>
</dbReference>
<dbReference type="OrthoDB" id="9769447at2"/>
<dbReference type="AlphaFoldDB" id="A0A1V4HPH8"/>
<dbReference type="InterPro" id="IPR036111">
    <property type="entry name" value="Mal/L-sulfo/L-lacto_DH-like_sf"/>
</dbReference>
<sequence>MNTVTLPIQELRELGRQVLLKHGATKREAEIVTEDYLEAHLRGRSSHGITFFRNAVESFEDKGTYQVGPFDGAYMHIIGNRDIGHIVAREAIDLAIPFLTDRKMITIGLTDITRFNCSGTIARYGAEQGAITLVFAYGGTSVMTPPGGTAVAVNNTPIGIAFPHTDPLFVLDMATSERAWGHVTLAKYNEEPIPDTWGVDQQGLPTTNPAEVKYLSPFGGYKGFGLALAFEMLSGALVNVPIGSKGPGKGRGALIQLIDPTAFGHTVESFREQITGFLSEINNIPTLDPDKSITYPGQASEQRYRESLASGVITVHQTVIEYLNNQLRDE</sequence>
<dbReference type="PANTHER" id="PTHR11091:SF0">
    <property type="entry name" value="MALATE DEHYDROGENASE"/>
    <property type="match status" value="1"/>
</dbReference>
<dbReference type="Pfam" id="PF02615">
    <property type="entry name" value="Ldh_2"/>
    <property type="match status" value="1"/>
</dbReference>
<evidence type="ECO:0000313" key="4">
    <source>
        <dbReference type="Proteomes" id="UP000190626"/>
    </source>
</evidence>
<comment type="caution">
    <text evidence="3">The sequence shown here is derived from an EMBL/GenBank/DDBJ whole genome shotgun (WGS) entry which is preliminary data.</text>
</comment>
<dbReference type="STRING" id="1469647.BC351_18870"/>
<keyword evidence="4" id="KW-1185">Reference proteome</keyword>
<protein>
    <recommendedName>
        <fullName evidence="5">Ureidoglycolate dehydrogenase</fullName>
    </recommendedName>
</protein>
<comment type="similarity">
    <text evidence="1">Belongs to the LDH2/MDH2 oxidoreductase family.</text>
</comment>
<dbReference type="Gene3D" id="3.30.1370.60">
    <property type="entry name" value="Hypothetical oxidoreductase yiak, domain 2"/>
    <property type="match status" value="1"/>
</dbReference>
<evidence type="ECO:0000313" key="3">
    <source>
        <dbReference type="EMBL" id="OPH59984.1"/>
    </source>
</evidence>
<reference evidence="4" key="1">
    <citation type="submission" date="2016-07" db="EMBL/GenBank/DDBJ databases">
        <authorList>
            <person name="Florea S."/>
            <person name="Webb J.S."/>
            <person name="Jaromczyk J."/>
            <person name="Schardl C.L."/>
        </authorList>
    </citation>
    <scope>NUCLEOTIDE SEQUENCE [LARGE SCALE GENOMIC DNA]</scope>
    <source>
        <strain evidence="4">CY1</strain>
    </source>
</reference>
<evidence type="ECO:0008006" key="5">
    <source>
        <dbReference type="Google" id="ProtNLM"/>
    </source>
</evidence>
<evidence type="ECO:0000256" key="2">
    <source>
        <dbReference type="ARBA" id="ARBA00023002"/>
    </source>
</evidence>
<dbReference type="EMBL" id="MBTG01000005">
    <property type="protein sequence ID" value="OPH59984.1"/>
    <property type="molecule type" value="Genomic_DNA"/>
</dbReference>
<dbReference type="InterPro" id="IPR003767">
    <property type="entry name" value="Malate/L-lactate_DH-like"/>
</dbReference>
<dbReference type="Gene3D" id="1.10.1530.10">
    <property type="match status" value="1"/>
</dbReference>
<gene>
    <name evidence="3" type="ORF">BC351_18870</name>
</gene>
<keyword evidence="2" id="KW-0560">Oxidoreductase</keyword>
<dbReference type="GO" id="GO:0016491">
    <property type="term" value="F:oxidoreductase activity"/>
    <property type="evidence" value="ECO:0007669"/>
    <property type="project" value="UniProtKB-KW"/>
</dbReference>
<dbReference type="InterPro" id="IPR043144">
    <property type="entry name" value="Mal/L-sulf/L-lact_DH-like_ah"/>
</dbReference>
<proteinExistence type="inferred from homology"/>
<dbReference type="PANTHER" id="PTHR11091">
    <property type="entry name" value="OXIDOREDUCTASE-RELATED"/>
    <property type="match status" value="1"/>
</dbReference>
<dbReference type="RefSeq" id="WP_079410065.1">
    <property type="nucleotide sequence ID" value="NZ_MBTG01000005.1"/>
</dbReference>
<evidence type="ECO:0000256" key="1">
    <source>
        <dbReference type="ARBA" id="ARBA00006056"/>
    </source>
</evidence>